<dbReference type="Proteomes" id="UP000078546">
    <property type="component" value="Unassembled WGS sequence"/>
</dbReference>
<evidence type="ECO:0000313" key="1">
    <source>
        <dbReference type="EMBL" id="SBS83765.1"/>
    </source>
</evidence>
<reference evidence="2" key="1">
    <citation type="submission" date="2016-05" db="EMBL/GenBank/DDBJ databases">
        <authorList>
            <person name="Naeem Raeece"/>
        </authorList>
    </citation>
    <scope>NUCLEOTIDE SEQUENCE [LARGE SCALE GENOMIC DNA]</scope>
</reference>
<gene>
    <name evidence="1" type="ORF">POVCU1_009240</name>
</gene>
<evidence type="ECO:0000313" key="2">
    <source>
        <dbReference type="Proteomes" id="UP000078546"/>
    </source>
</evidence>
<name>A0A1A8VTA8_PLAOA</name>
<organism evidence="1 2">
    <name type="scientific">Plasmodium ovale curtisi</name>
    <dbReference type="NCBI Taxonomy" id="864141"/>
    <lineage>
        <taxon>Eukaryota</taxon>
        <taxon>Sar</taxon>
        <taxon>Alveolata</taxon>
        <taxon>Apicomplexa</taxon>
        <taxon>Aconoidasida</taxon>
        <taxon>Haemosporida</taxon>
        <taxon>Plasmodiidae</taxon>
        <taxon>Plasmodium</taxon>
        <taxon>Plasmodium (Plasmodium)</taxon>
    </lineage>
</organism>
<dbReference type="EMBL" id="FLQV01000164">
    <property type="protein sequence ID" value="SBS83765.1"/>
    <property type="molecule type" value="Genomic_DNA"/>
</dbReference>
<accession>A0A1A8VTA8</accession>
<proteinExistence type="predicted"/>
<protein>
    <submittedName>
        <fullName evidence="1">Uncharacterized protein</fullName>
    </submittedName>
</protein>
<sequence>MEEKKLSHKRRLEITWVIIILSDLYSNEEERREEDRRGDVYNNISPCAKLGTSKGRGKERAVTIIEWIITVDGDRQGKR</sequence>
<dbReference type="AlphaFoldDB" id="A0A1A8VTA8"/>